<keyword evidence="3" id="KW-1185">Reference proteome</keyword>
<dbReference type="PANTHER" id="PTHR35910">
    <property type="entry name" value="2EXR DOMAIN-CONTAINING PROTEIN"/>
    <property type="match status" value="1"/>
</dbReference>
<dbReference type="EMBL" id="FJUW01000053">
    <property type="protein sequence ID" value="CZT10145.1"/>
    <property type="molecule type" value="Genomic_DNA"/>
</dbReference>
<evidence type="ECO:0000313" key="2">
    <source>
        <dbReference type="EMBL" id="CZT10145.1"/>
    </source>
</evidence>
<dbReference type="Proteomes" id="UP000178129">
    <property type="component" value="Unassembled WGS sequence"/>
</dbReference>
<dbReference type="AlphaFoldDB" id="A0A1E1LI31"/>
<dbReference type="InParanoid" id="A0A1E1LI31"/>
<name>A0A1E1LI31_9HELO</name>
<gene>
    <name evidence="2" type="ORF">RCO7_03245</name>
</gene>
<feature type="domain" description="2EXR" evidence="1">
    <location>
        <begin position="30"/>
        <end position="113"/>
    </location>
</feature>
<dbReference type="Pfam" id="PF20150">
    <property type="entry name" value="2EXR"/>
    <property type="match status" value="1"/>
</dbReference>
<reference evidence="3" key="1">
    <citation type="submission" date="2016-03" db="EMBL/GenBank/DDBJ databases">
        <authorList>
            <person name="Ploux O."/>
        </authorList>
    </citation>
    <scope>NUCLEOTIDE SEQUENCE [LARGE SCALE GENOMIC DNA]</scope>
    <source>
        <strain evidence="3">UK7</strain>
    </source>
</reference>
<proteinExistence type="predicted"/>
<evidence type="ECO:0000313" key="3">
    <source>
        <dbReference type="Proteomes" id="UP000178129"/>
    </source>
</evidence>
<accession>A0A1E1LI31</accession>
<protein>
    <recommendedName>
        <fullName evidence="1">2EXR domain-containing protein</fullName>
    </recommendedName>
</protein>
<evidence type="ECO:0000259" key="1">
    <source>
        <dbReference type="Pfam" id="PF20150"/>
    </source>
</evidence>
<comment type="caution">
    <text evidence="2">The sequence shown here is derived from an EMBL/GenBank/DDBJ whole genome shotgun (WGS) entry which is preliminary data.</text>
</comment>
<sequence length="258" mass="28835">MVSQKSSDLPEGHPLTHGISVAECGPRIYVQLPPELRLHIWEQALPGPRIIAIRTSNQIGHNKCIAMDVSNSTLDILRRSCKASEFIVSVNYPLCFEANFDTAFRFCGEKDILHFHDRKALDKFFTASDEIVWKEIKAVRKIAINVEPFLNAPDLSSSSDLKPNGEIARACMRFGGVTEIILLQPESFGGRLSGIVEKVSSMKITLDDITLSRDMYVQMRRATGLSPLDQTPDVKVTAEEFSTFQARAGSWTTQTFMQ</sequence>
<dbReference type="InterPro" id="IPR045518">
    <property type="entry name" value="2EXR"/>
</dbReference>
<organism evidence="2 3">
    <name type="scientific">Rhynchosporium graminicola</name>
    <dbReference type="NCBI Taxonomy" id="2792576"/>
    <lineage>
        <taxon>Eukaryota</taxon>
        <taxon>Fungi</taxon>
        <taxon>Dikarya</taxon>
        <taxon>Ascomycota</taxon>
        <taxon>Pezizomycotina</taxon>
        <taxon>Leotiomycetes</taxon>
        <taxon>Helotiales</taxon>
        <taxon>Ploettnerulaceae</taxon>
        <taxon>Rhynchosporium</taxon>
    </lineage>
</organism>
<dbReference type="PANTHER" id="PTHR35910:SF6">
    <property type="entry name" value="2EXR DOMAIN-CONTAINING PROTEIN"/>
    <property type="match status" value="1"/>
</dbReference>